<dbReference type="PANTHER" id="PTHR15004:SF0">
    <property type="entry name" value="GLUTAMYL-TRNA(GLN) AMIDOTRANSFERASE SUBUNIT C, MITOCHONDRIAL"/>
    <property type="match status" value="1"/>
</dbReference>
<feature type="compositionally biased region" description="Polar residues" evidence="1">
    <location>
        <begin position="231"/>
        <end position="257"/>
    </location>
</feature>
<dbReference type="GO" id="GO:0005739">
    <property type="term" value="C:mitochondrion"/>
    <property type="evidence" value="ECO:0007669"/>
    <property type="project" value="TreeGrafter"/>
</dbReference>
<dbReference type="AlphaFoldDB" id="A0A1E1KUW6"/>
<keyword evidence="4" id="KW-1185">Reference proteome</keyword>
<evidence type="ECO:0000256" key="1">
    <source>
        <dbReference type="SAM" id="MobiDB-lite"/>
    </source>
</evidence>
<evidence type="ECO:0000313" key="3">
    <source>
        <dbReference type="EMBL" id="CZT01927.1"/>
    </source>
</evidence>
<accession>A0A1E1KUW6</accession>
<dbReference type="Proteomes" id="UP000178912">
    <property type="component" value="Unassembled WGS sequence"/>
</dbReference>
<dbReference type="InterPro" id="IPR049545">
    <property type="entry name" value="Gta3_dom"/>
</dbReference>
<dbReference type="PANTHER" id="PTHR15004">
    <property type="entry name" value="GLUTAMYL-TRNA(GLN) AMIDOTRANSFERASE SUBUNIT C, MITOCHONDRIAL"/>
    <property type="match status" value="1"/>
</dbReference>
<dbReference type="EMBL" id="FJUX01000053">
    <property type="protein sequence ID" value="CZT01927.1"/>
    <property type="molecule type" value="Genomic_DNA"/>
</dbReference>
<dbReference type="GO" id="GO:0030956">
    <property type="term" value="C:glutamyl-tRNA(Gln) amidotransferase complex"/>
    <property type="evidence" value="ECO:0007669"/>
    <property type="project" value="TreeGrafter"/>
</dbReference>
<proteinExistence type="predicted"/>
<sequence length="257" mass="28646">MSSSICQSCRILLKPLRPQGLRSSRIRKYSSDIEQSDPLALNSSPNNLPTSQRPREKLNIAALLSEPTWSVRSLLSPTSAPPSTEITPRKLHHLLRLSALPLPKTPEEEASMLTTLHSQLQFLKNIQDVNTDGVEPLQSLRDETEEGIKNITIGLETLKDALGEEDIKGRNKRPRRRRRESLPVIRGVEDWDALKTASEKVETPMGKYFIVRSGKGDTVPMTEEAKEASLNRPSFQSATASEVKGSQTNYEPLATQL</sequence>
<organism evidence="3 4">
    <name type="scientific">Rhynchosporium agropyri</name>
    <dbReference type="NCBI Taxonomy" id="914238"/>
    <lineage>
        <taxon>Eukaryota</taxon>
        <taxon>Fungi</taxon>
        <taxon>Dikarya</taxon>
        <taxon>Ascomycota</taxon>
        <taxon>Pezizomycotina</taxon>
        <taxon>Leotiomycetes</taxon>
        <taxon>Helotiales</taxon>
        <taxon>Ploettnerulaceae</taxon>
        <taxon>Rhynchosporium</taxon>
    </lineage>
</organism>
<name>A0A1E1KUW6_9HELO</name>
<feature type="domain" description="Glutamyl-tRNA amidotransferase complex subunit Gta3" evidence="2">
    <location>
        <begin position="81"/>
        <end position="137"/>
    </location>
</feature>
<feature type="region of interest" description="Disordered" evidence="1">
    <location>
        <begin position="226"/>
        <end position="257"/>
    </location>
</feature>
<dbReference type="OrthoDB" id="5522061at2759"/>
<protein>
    <submittedName>
        <fullName evidence="3">Related to a-agglutinin core protein AGA1</fullName>
    </submittedName>
</protein>
<dbReference type="GO" id="GO:0070681">
    <property type="term" value="P:glutaminyl-tRNAGln biosynthesis via transamidation"/>
    <property type="evidence" value="ECO:0007669"/>
    <property type="project" value="TreeGrafter"/>
</dbReference>
<reference evidence="4" key="1">
    <citation type="submission" date="2016-03" db="EMBL/GenBank/DDBJ databases">
        <authorList>
            <person name="Guldener U."/>
        </authorList>
    </citation>
    <scope>NUCLEOTIDE SEQUENCE [LARGE SCALE GENOMIC DNA]</scope>
    <source>
        <strain evidence="4">04CH-RAC-A.6.1</strain>
    </source>
</reference>
<dbReference type="GO" id="GO:0032543">
    <property type="term" value="P:mitochondrial translation"/>
    <property type="evidence" value="ECO:0007669"/>
    <property type="project" value="TreeGrafter"/>
</dbReference>
<dbReference type="InterPro" id="IPR003837">
    <property type="entry name" value="GatC"/>
</dbReference>
<dbReference type="Pfam" id="PF20978">
    <property type="entry name" value="Gta3"/>
    <property type="match status" value="1"/>
</dbReference>
<evidence type="ECO:0000259" key="2">
    <source>
        <dbReference type="Pfam" id="PF20978"/>
    </source>
</evidence>
<gene>
    <name evidence="3" type="ORF">RAG0_09309</name>
</gene>
<evidence type="ECO:0000313" key="4">
    <source>
        <dbReference type="Proteomes" id="UP000178912"/>
    </source>
</evidence>
<dbReference type="GO" id="GO:0006450">
    <property type="term" value="P:regulation of translational fidelity"/>
    <property type="evidence" value="ECO:0007669"/>
    <property type="project" value="InterPro"/>
</dbReference>